<dbReference type="EMBL" id="LAZR01002637">
    <property type="protein sequence ID" value="KKN27447.1"/>
    <property type="molecule type" value="Genomic_DNA"/>
</dbReference>
<proteinExistence type="predicted"/>
<accession>A0A0F9PRW4</accession>
<feature type="compositionally biased region" description="Basic and acidic residues" evidence="1">
    <location>
        <begin position="16"/>
        <end position="30"/>
    </location>
</feature>
<comment type="caution">
    <text evidence="2">The sequence shown here is derived from an EMBL/GenBank/DDBJ whole genome shotgun (WGS) entry which is preliminary data.</text>
</comment>
<reference evidence="2" key="1">
    <citation type="journal article" date="2015" name="Nature">
        <title>Complex archaea that bridge the gap between prokaryotes and eukaryotes.</title>
        <authorList>
            <person name="Spang A."/>
            <person name="Saw J.H."/>
            <person name="Jorgensen S.L."/>
            <person name="Zaremba-Niedzwiedzka K."/>
            <person name="Martijn J."/>
            <person name="Lind A.E."/>
            <person name="van Eijk R."/>
            <person name="Schleper C."/>
            <person name="Guy L."/>
            <person name="Ettema T.J."/>
        </authorList>
    </citation>
    <scope>NUCLEOTIDE SEQUENCE</scope>
</reference>
<protein>
    <submittedName>
        <fullName evidence="2">Uncharacterized protein</fullName>
    </submittedName>
</protein>
<gene>
    <name evidence="2" type="ORF">LCGC14_0864630</name>
</gene>
<evidence type="ECO:0000313" key="2">
    <source>
        <dbReference type="EMBL" id="KKN27447.1"/>
    </source>
</evidence>
<feature type="region of interest" description="Disordered" evidence="1">
    <location>
        <begin position="1"/>
        <end position="83"/>
    </location>
</feature>
<organism evidence="2">
    <name type="scientific">marine sediment metagenome</name>
    <dbReference type="NCBI Taxonomy" id="412755"/>
    <lineage>
        <taxon>unclassified sequences</taxon>
        <taxon>metagenomes</taxon>
        <taxon>ecological metagenomes</taxon>
    </lineage>
</organism>
<evidence type="ECO:0000256" key="1">
    <source>
        <dbReference type="SAM" id="MobiDB-lite"/>
    </source>
</evidence>
<feature type="compositionally biased region" description="Acidic residues" evidence="1">
    <location>
        <begin position="32"/>
        <end position="42"/>
    </location>
</feature>
<dbReference type="AlphaFoldDB" id="A0A0F9PRW4"/>
<name>A0A0F9PRW4_9ZZZZ</name>
<sequence length="338" mass="37560">MAKEKETLNTEDMTDEELKKAAEDQSKAEMDSLLDDGKDPDDPDKKKDKEDEPTLEDRFANLEKENKGLYESMKAERGKRQELEGKMQGITDVFSESMARREELADQKKAESPKIDRLAVQVDDDGAAFIPIDDNLKALLASSHATGASKEDVTEIKNQMARNMAIQQQEQGFQDTVQSIVGEDPAYASAHNQLQKAADWFNDKIIRYQEANDLSGIMSTGEALDVAESENIESDFNKQFPGLDMERAVRMYDGKRDLRIALKSVAGTETPGGDKTAAANLKEIAGKASNLSQMRNQKGTKGTLTLDEIADRSDEIEDMSDEQVAKLHRLMATEEETA</sequence>
<feature type="compositionally biased region" description="Basic and acidic residues" evidence="1">
    <location>
        <begin position="43"/>
        <end position="83"/>
    </location>
</feature>